<dbReference type="Gene3D" id="3.10.180.10">
    <property type="entry name" value="2,3-Dihydroxybiphenyl 1,2-Dioxygenase, domain 1"/>
    <property type="match status" value="1"/>
</dbReference>
<feature type="domain" description="VOC" evidence="1">
    <location>
        <begin position="8"/>
        <end position="122"/>
    </location>
</feature>
<accession>A0A0W0V704</accession>
<gene>
    <name evidence="2" type="ORF">Lisr_2242</name>
</gene>
<dbReference type="Pfam" id="PF00903">
    <property type="entry name" value="Glyoxalase"/>
    <property type="match status" value="1"/>
</dbReference>
<evidence type="ECO:0000313" key="2">
    <source>
        <dbReference type="EMBL" id="KTD15855.1"/>
    </source>
</evidence>
<evidence type="ECO:0000313" key="3">
    <source>
        <dbReference type="Proteomes" id="UP000054761"/>
    </source>
</evidence>
<sequence length="145" mass="16262">MEKPKPVGINHVALEVGDVKKALDFYAQIFDFSLRGQSEKHAFIELGDQFLALMKSSEERKDNLRHFGLVVDCRKKVKELAEKAGARILEGAFLDFLDPWGNRVQVVEYADVQFSKTPEVLAGMGLDLKKNPDTLKALEEKGMAP</sequence>
<dbReference type="AlphaFoldDB" id="A0A0W0V704"/>
<dbReference type="OrthoDB" id="9798430at2"/>
<dbReference type="PROSITE" id="PS51819">
    <property type="entry name" value="VOC"/>
    <property type="match status" value="1"/>
</dbReference>
<dbReference type="PATRIC" id="fig|454.4.peg.2450"/>
<dbReference type="RefSeq" id="WP_058502541.1">
    <property type="nucleotide sequence ID" value="NZ_CAAAJA010000033.1"/>
</dbReference>
<protein>
    <submittedName>
        <fullName evidence="2">Fosfomycin resistance protein FosB</fullName>
    </submittedName>
</protein>
<keyword evidence="3" id="KW-1185">Reference proteome</keyword>
<dbReference type="Proteomes" id="UP000054761">
    <property type="component" value="Unassembled WGS sequence"/>
</dbReference>
<dbReference type="STRING" id="454.Lisr_2242"/>
<name>A0A0W0V704_9GAMM</name>
<proteinExistence type="predicted"/>
<reference evidence="2 3" key="1">
    <citation type="submission" date="2015-11" db="EMBL/GenBank/DDBJ databases">
        <title>Genomic analysis of 38 Legionella species identifies large and diverse effector repertoires.</title>
        <authorList>
            <person name="Burstein D."/>
            <person name="Amaro F."/>
            <person name="Zusman T."/>
            <person name="Lifshitz Z."/>
            <person name="Cohen O."/>
            <person name="Gilbert J.A."/>
            <person name="Pupko T."/>
            <person name="Shuman H.A."/>
            <person name="Segal G."/>
        </authorList>
    </citation>
    <scope>NUCLEOTIDE SEQUENCE [LARGE SCALE GENOMIC DNA]</scope>
    <source>
        <strain evidence="2 3">Bercovier 4</strain>
    </source>
</reference>
<organism evidence="2 3">
    <name type="scientific">Legionella israelensis</name>
    <dbReference type="NCBI Taxonomy" id="454"/>
    <lineage>
        <taxon>Bacteria</taxon>
        <taxon>Pseudomonadati</taxon>
        <taxon>Pseudomonadota</taxon>
        <taxon>Gammaproteobacteria</taxon>
        <taxon>Legionellales</taxon>
        <taxon>Legionellaceae</taxon>
        <taxon>Legionella</taxon>
    </lineage>
</organism>
<dbReference type="InterPro" id="IPR037523">
    <property type="entry name" value="VOC_core"/>
</dbReference>
<dbReference type="InterPro" id="IPR029068">
    <property type="entry name" value="Glyas_Bleomycin-R_OHBP_Dase"/>
</dbReference>
<comment type="caution">
    <text evidence="2">The sequence shown here is derived from an EMBL/GenBank/DDBJ whole genome shotgun (WGS) entry which is preliminary data.</text>
</comment>
<evidence type="ECO:0000259" key="1">
    <source>
        <dbReference type="PROSITE" id="PS51819"/>
    </source>
</evidence>
<dbReference type="SUPFAM" id="SSF54593">
    <property type="entry name" value="Glyoxalase/Bleomycin resistance protein/Dihydroxybiphenyl dioxygenase"/>
    <property type="match status" value="1"/>
</dbReference>
<dbReference type="InterPro" id="IPR004360">
    <property type="entry name" value="Glyas_Fos-R_dOase_dom"/>
</dbReference>
<dbReference type="EMBL" id="LNYH01000141">
    <property type="protein sequence ID" value="KTD15855.1"/>
    <property type="molecule type" value="Genomic_DNA"/>
</dbReference>